<reference evidence="9 10" key="1">
    <citation type="submission" date="2017-05" db="EMBL/GenBank/DDBJ databases">
        <title>Complete and WGS of Bordetella genogroups.</title>
        <authorList>
            <person name="Spilker T."/>
            <person name="LiPuma J."/>
        </authorList>
    </citation>
    <scope>NUCLEOTIDE SEQUENCE [LARGE SCALE GENOMIC DNA]</scope>
    <source>
        <strain evidence="9 10">AU9919</strain>
    </source>
</reference>
<dbReference type="InterPro" id="IPR003423">
    <property type="entry name" value="OMP_efflux"/>
</dbReference>
<sequence>MSTFCPRTNMISRLKRTTPASLTVLLAASLVMAADPVIAAGRPLDLPPPLELNLAADVCEMPPTLMGLSLRDAVQVALCRTPDVHQATIAIEENAANLDAANAKYLPTLNADADASRIGKHVKYPAHPAGNYDLHAYSGNARLGLNWLLFDSGERSAQYDNAHAKLSAALYNKALVNRDRAITVADSYYKARSAIANATAARDAAARAQKNFHATQRLREGGVGSIADELLAKVAWQRHLVDTETKTTAAELTRIALITAIGLPSHTRLSLAAADNTPTAIAAETPATTPSTVNEHIASAIRNHPRLAAARANTQAAEAETKAIAAQHLPKVSLQADRRLGVTPPANAVARENVNSWSVGLTVHIPIFDGNATRYATDAARSRTRAARETERAVWLEEGRKLLTDFNHMTSAAQKAALLKDAKASAEQAYRSAEIRYQQGVGTVVELLKAQDELASVEQAAIDVHYELLAAQFRVAVALDTLPPDQLGDH</sequence>
<comment type="caution">
    <text evidence="9">The sequence shown here is derived from an EMBL/GenBank/DDBJ whole genome shotgun (WGS) entry which is preliminary data.</text>
</comment>
<evidence type="ECO:0000256" key="5">
    <source>
        <dbReference type="ARBA" id="ARBA00023136"/>
    </source>
</evidence>
<dbReference type="PANTHER" id="PTHR30026">
    <property type="entry name" value="OUTER MEMBRANE PROTEIN TOLC"/>
    <property type="match status" value="1"/>
</dbReference>
<protein>
    <recommendedName>
        <fullName evidence="7">Protein CyaE</fullName>
    </recommendedName>
</protein>
<keyword evidence="3" id="KW-1134">Transmembrane beta strand</keyword>
<dbReference type="GO" id="GO:0009279">
    <property type="term" value="C:cell outer membrane"/>
    <property type="evidence" value="ECO:0007669"/>
    <property type="project" value="UniProtKB-SubCell"/>
</dbReference>
<comment type="similarity">
    <text evidence="1 7">Belongs to the outer membrane factor (OMF) (TC 1.B.17) family.</text>
</comment>
<dbReference type="GO" id="GO:0015288">
    <property type="term" value="F:porin activity"/>
    <property type="evidence" value="ECO:0007669"/>
    <property type="project" value="TreeGrafter"/>
</dbReference>
<keyword evidence="4" id="KW-0812">Transmembrane</keyword>
<feature type="chain" id="PRO_5012853937" description="Protein CyaE" evidence="8">
    <location>
        <begin position="34"/>
        <end position="490"/>
    </location>
</feature>
<evidence type="ECO:0000256" key="6">
    <source>
        <dbReference type="ARBA" id="ARBA00023237"/>
    </source>
</evidence>
<keyword evidence="5 7" id="KW-0472">Membrane</keyword>
<name>A0A261V116_9BORD</name>
<keyword evidence="2 7" id="KW-0813">Transport</keyword>
<dbReference type="Proteomes" id="UP000216885">
    <property type="component" value="Unassembled WGS sequence"/>
</dbReference>
<gene>
    <name evidence="9" type="ORF">CAL20_02020</name>
</gene>
<keyword evidence="10" id="KW-1185">Reference proteome</keyword>
<dbReference type="GO" id="GO:0015562">
    <property type="term" value="F:efflux transmembrane transporter activity"/>
    <property type="evidence" value="ECO:0007669"/>
    <property type="project" value="InterPro"/>
</dbReference>
<comment type="subcellular location">
    <subcellularLocation>
        <location evidence="7">Cell outer membrane</location>
        <topology evidence="7">Peripheral membrane protein</topology>
    </subcellularLocation>
</comment>
<dbReference type="EMBL" id="NEVQ01000001">
    <property type="protein sequence ID" value="OZI67834.1"/>
    <property type="molecule type" value="Genomic_DNA"/>
</dbReference>
<proteinExistence type="inferred from homology"/>
<feature type="signal peptide" evidence="8">
    <location>
        <begin position="1"/>
        <end position="33"/>
    </location>
</feature>
<keyword evidence="8" id="KW-0732">Signal</keyword>
<evidence type="ECO:0000313" key="9">
    <source>
        <dbReference type="EMBL" id="OZI67834.1"/>
    </source>
</evidence>
<evidence type="ECO:0000256" key="4">
    <source>
        <dbReference type="ARBA" id="ARBA00022692"/>
    </source>
</evidence>
<comment type="function">
    <text evidence="7">CyaE is necessary for transport of calmodulin-sensitive adenylate cyclase-hemolysin (cyclolysin).</text>
</comment>
<dbReference type="InterPro" id="IPR051906">
    <property type="entry name" value="TolC-like"/>
</dbReference>
<organism evidence="9 10">
    <name type="scientific">Bordetella genomosp. 4</name>
    <dbReference type="NCBI Taxonomy" id="463044"/>
    <lineage>
        <taxon>Bacteria</taxon>
        <taxon>Pseudomonadati</taxon>
        <taxon>Pseudomonadota</taxon>
        <taxon>Betaproteobacteria</taxon>
        <taxon>Burkholderiales</taxon>
        <taxon>Alcaligenaceae</taxon>
        <taxon>Bordetella</taxon>
    </lineage>
</organism>
<keyword evidence="7" id="KW-0204">Cytolysis</keyword>
<dbReference type="PANTHER" id="PTHR30026:SF20">
    <property type="entry name" value="OUTER MEMBRANE PROTEIN TOLC"/>
    <property type="match status" value="1"/>
</dbReference>
<evidence type="ECO:0000256" key="2">
    <source>
        <dbReference type="ARBA" id="ARBA00022448"/>
    </source>
</evidence>
<evidence type="ECO:0000256" key="8">
    <source>
        <dbReference type="SAM" id="SignalP"/>
    </source>
</evidence>
<keyword evidence="6 7" id="KW-0998">Cell outer membrane</keyword>
<dbReference type="RefSeq" id="WP_094837042.1">
    <property type="nucleotide sequence ID" value="NZ_NEVQ01000001.1"/>
</dbReference>
<evidence type="ECO:0000256" key="7">
    <source>
        <dbReference type="PIRNR" id="PIRNR001892"/>
    </source>
</evidence>
<evidence type="ECO:0000256" key="3">
    <source>
        <dbReference type="ARBA" id="ARBA00022452"/>
    </source>
</evidence>
<dbReference type="GO" id="GO:1990281">
    <property type="term" value="C:efflux pump complex"/>
    <property type="evidence" value="ECO:0007669"/>
    <property type="project" value="TreeGrafter"/>
</dbReference>
<dbReference type="PIRSF" id="PIRSF001892">
    <property type="entry name" value="CyaE"/>
    <property type="match status" value="1"/>
</dbReference>
<keyword evidence="7" id="KW-0354">Hemolysis</keyword>
<dbReference type="InterPro" id="IPR028351">
    <property type="entry name" value="CyaE"/>
</dbReference>
<evidence type="ECO:0000256" key="1">
    <source>
        <dbReference type="ARBA" id="ARBA00007613"/>
    </source>
</evidence>
<accession>A0A261V116</accession>
<dbReference type="GO" id="GO:0031640">
    <property type="term" value="P:killing of cells of another organism"/>
    <property type="evidence" value="ECO:0007669"/>
    <property type="project" value="UniProtKB-KW"/>
</dbReference>
<dbReference type="AlphaFoldDB" id="A0A261V116"/>
<evidence type="ECO:0000313" key="10">
    <source>
        <dbReference type="Proteomes" id="UP000216885"/>
    </source>
</evidence>
<dbReference type="Gene3D" id="1.20.1600.10">
    <property type="entry name" value="Outer membrane efflux proteins (OEP)"/>
    <property type="match status" value="1"/>
</dbReference>
<dbReference type="Pfam" id="PF02321">
    <property type="entry name" value="OEP"/>
    <property type="match status" value="2"/>
</dbReference>
<dbReference type="SUPFAM" id="SSF56954">
    <property type="entry name" value="Outer membrane efflux proteins (OEP)"/>
    <property type="match status" value="1"/>
</dbReference>